<protein>
    <submittedName>
        <fullName evidence="1">Uncharacterized protein</fullName>
    </submittedName>
</protein>
<dbReference type="RefSeq" id="WP_146905213.1">
    <property type="nucleotide sequence ID" value="NZ_BJYS01000057.1"/>
</dbReference>
<keyword evidence="2" id="KW-1185">Reference proteome</keyword>
<dbReference type="AlphaFoldDB" id="A0A512B5R0"/>
<proteinExistence type="predicted"/>
<organism evidence="1 2">
    <name type="scientific">Adhaeribacter aerolatus</name>
    <dbReference type="NCBI Taxonomy" id="670289"/>
    <lineage>
        <taxon>Bacteria</taxon>
        <taxon>Pseudomonadati</taxon>
        <taxon>Bacteroidota</taxon>
        <taxon>Cytophagia</taxon>
        <taxon>Cytophagales</taxon>
        <taxon>Hymenobacteraceae</taxon>
        <taxon>Adhaeribacter</taxon>
    </lineage>
</organism>
<gene>
    <name evidence="1" type="ORF">AAE02nite_49700</name>
</gene>
<comment type="caution">
    <text evidence="1">The sequence shown here is derived from an EMBL/GenBank/DDBJ whole genome shotgun (WGS) entry which is preliminary data.</text>
</comment>
<reference evidence="1 2" key="1">
    <citation type="submission" date="2019-07" db="EMBL/GenBank/DDBJ databases">
        <title>Whole genome shotgun sequence of Adhaeribacter aerolatus NBRC 106133.</title>
        <authorList>
            <person name="Hosoyama A."/>
            <person name="Uohara A."/>
            <person name="Ohji S."/>
            <person name="Ichikawa N."/>
        </authorList>
    </citation>
    <scope>NUCLEOTIDE SEQUENCE [LARGE SCALE GENOMIC DNA]</scope>
    <source>
        <strain evidence="1 2">NBRC 106133</strain>
    </source>
</reference>
<name>A0A512B5R0_9BACT</name>
<evidence type="ECO:0000313" key="2">
    <source>
        <dbReference type="Proteomes" id="UP000321532"/>
    </source>
</evidence>
<dbReference type="OrthoDB" id="583051at2"/>
<evidence type="ECO:0000313" key="1">
    <source>
        <dbReference type="EMBL" id="GEO07306.1"/>
    </source>
</evidence>
<dbReference type="EMBL" id="BJYS01000057">
    <property type="protein sequence ID" value="GEO07306.1"/>
    <property type="molecule type" value="Genomic_DNA"/>
</dbReference>
<sequence>MDINELFEQLLTESIDKVITSFHENPDEVLTENLRKSLFFEHVSNSLKLYRSNHDCIYLDCKRKSIKSSHTISKKLFLGAIEEDGHVLRPKFDHASGSFILDKIGVNLASTFPGFCTVHETLFQDFEEKNQFNTPQHFNLQLYRTICREYFIKKYQKQIYSQLLATYKEFREEALLKKYREDYFFQFLASKGVKIQELKYSFPDTFEKSIAKELTHLDKEISKIHTYYRKGTDLLAGKDDFWGTAYQVDIQIPVCLAGRANFKINHDGTEKNIIVMINVLPQKDKTTITISGLKKDEDYIKVYLNAVLKDGISILTMVETWMIRGTDHWFLKPSIWEKVSPGAKMTILEDIKDLGFNIGTPYPVSIFKNLKEKLKVNNR</sequence>
<accession>A0A512B5R0</accession>
<dbReference type="Proteomes" id="UP000321532">
    <property type="component" value="Unassembled WGS sequence"/>
</dbReference>